<dbReference type="InterPro" id="IPR001537">
    <property type="entry name" value="SpoU_MeTrfase"/>
</dbReference>
<dbReference type="SMART" id="SM00967">
    <property type="entry name" value="SpoU_sub_bind"/>
    <property type="match status" value="1"/>
</dbReference>
<keyword evidence="3" id="KW-0808">Transferase</keyword>
<reference evidence="5 6" key="1">
    <citation type="submission" date="2017-06" db="EMBL/GenBank/DDBJ databases">
        <title>Complete genome of Francisella halioticida.</title>
        <authorList>
            <person name="Sjodin A."/>
        </authorList>
    </citation>
    <scope>NUCLEOTIDE SEQUENCE [LARGE SCALE GENOMIC DNA]</scope>
    <source>
        <strain evidence="5 6">DSM 23729</strain>
    </source>
</reference>
<dbReference type="GO" id="GO:0032259">
    <property type="term" value="P:methylation"/>
    <property type="evidence" value="ECO:0007669"/>
    <property type="project" value="UniProtKB-KW"/>
</dbReference>
<name>A0ABM6LYM8_9GAMM</name>
<keyword evidence="6" id="KW-1185">Reference proteome</keyword>
<dbReference type="GO" id="GO:0008168">
    <property type="term" value="F:methyltransferase activity"/>
    <property type="evidence" value="ECO:0007669"/>
    <property type="project" value="UniProtKB-KW"/>
</dbReference>
<dbReference type="InterPro" id="IPR029064">
    <property type="entry name" value="Ribosomal_eL30-like_sf"/>
</dbReference>
<proteinExistence type="inferred from homology"/>
<protein>
    <submittedName>
        <fullName evidence="5">rRNA methyltransferase</fullName>
    </submittedName>
</protein>
<evidence type="ECO:0000256" key="1">
    <source>
        <dbReference type="ARBA" id="ARBA00007228"/>
    </source>
</evidence>
<evidence type="ECO:0000313" key="6">
    <source>
        <dbReference type="Proteomes" id="UP000249910"/>
    </source>
</evidence>
<dbReference type="SUPFAM" id="SSF55315">
    <property type="entry name" value="L30e-like"/>
    <property type="match status" value="1"/>
</dbReference>
<dbReference type="InterPro" id="IPR051259">
    <property type="entry name" value="rRNA_Methyltransferase"/>
</dbReference>
<evidence type="ECO:0000256" key="3">
    <source>
        <dbReference type="ARBA" id="ARBA00022679"/>
    </source>
</evidence>
<dbReference type="CDD" id="cd18095">
    <property type="entry name" value="SpoU-like_rRNA-MTase"/>
    <property type="match status" value="1"/>
</dbReference>
<dbReference type="InterPro" id="IPR029026">
    <property type="entry name" value="tRNA_m1G_MTases_N"/>
</dbReference>
<evidence type="ECO:0000313" key="5">
    <source>
        <dbReference type="EMBL" id="ASG67776.1"/>
    </source>
</evidence>
<evidence type="ECO:0000256" key="2">
    <source>
        <dbReference type="ARBA" id="ARBA00022603"/>
    </source>
</evidence>
<dbReference type="InterPro" id="IPR053888">
    <property type="entry name" value="MRM3-like_sub_bind"/>
</dbReference>
<dbReference type="Pfam" id="PF22435">
    <property type="entry name" value="MRM3-like_sub_bind"/>
    <property type="match status" value="1"/>
</dbReference>
<evidence type="ECO:0000259" key="4">
    <source>
        <dbReference type="SMART" id="SM00967"/>
    </source>
</evidence>
<sequence length="253" mass="28939">MKALTQKLHKEIKRLHSSQGRKKSPYYIIEGVRCCQEAIERLSKLEIYAIITTEKLDNKLYHSDKKHIHIVSEKDFNELSQTQNPQGILILAYKKDFKELKFNDNFILVLDRIQDPGNIGTILRTAIAVGLKEIILTNGTVDPFNPKAIRAGMGAQFSLDFYYLDNLKQLKTISKLKNYKVWLTTPHEGVSCYDRKFQLKDSILVFGEEANGIQDFSVGEKTMIPTLSNIESLNVAQAATIYLFEGLRQKLLK</sequence>
<comment type="similarity">
    <text evidence="1">Belongs to the class IV-like SAM-binding methyltransferase superfamily. RNA methyltransferase TrmH family.</text>
</comment>
<keyword evidence="2 5" id="KW-0489">Methyltransferase</keyword>
<dbReference type="Gene3D" id="3.40.1280.10">
    <property type="match status" value="1"/>
</dbReference>
<dbReference type="SUPFAM" id="SSF75217">
    <property type="entry name" value="alpha/beta knot"/>
    <property type="match status" value="1"/>
</dbReference>
<feature type="domain" description="RNA 2-O ribose methyltransferase substrate binding" evidence="4">
    <location>
        <begin position="28"/>
        <end position="98"/>
    </location>
</feature>
<dbReference type="EMBL" id="CP022132">
    <property type="protein sequence ID" value="ASG67776.1"/>
    <property type="molecule type" value="Genomic_DNA"/>
</dbReference>
<dbReference type="PANTHER" id="PTHR43191">
    <property type="entry name" value="RRNA METHYLTRANSFERASE 3"/>
    <property type="match status" value="1"/>
</dbReference>
<organism evidence="5 6">
    <name type="scientific">Francisella halioticida</name>
    <dbReference type="NCBI Taxonomy" id="549298"/>
    <lineage>
        <taxon>Bacteria</taxon>
        <taxon>Pseudomonadati</taxon>
        <taxon>Pseudomonadota</taxon>
        <taxon>Gammaproteobacteria</taxon>
        <taxon>Thiotrichales</taxon>
        <taxon>Francisellaceae</taxon>
        <taxon>Francisella</taxon>
    </lineage>
</organism>
<gene>
    <name evidence="5" type="ORF">CDV26_04670</name>
</gene>
<dbReference type="PANTHER" id="PTHR43191:SF2">
    <property type="entry name" value="RRNA METHYLTRANSFERASE 3, MITOCHONDRIAL"/>
    <property type="match status" value="1"/>
</dbReference>
<dbReference type="Pfam" id="PF00588">
    <property type="entry name" value="SpoU_methylase"/>
    <property type="match status" value="1"/>
</dbReference>
<dbReference type="RefSeq" id="WP_088772299.1">
    <property type="nucleotide sequence ID" value="NZ_AP023082.1"/>
</dbReference>
<dbReference type="InterPro" id="IPR013123">
    <property type="entry name" value="SpoU_subst-bd"/>
</dbReference>
<accession>A0ABM6LYM8</accession>
<dbReference type="Proteomes" id="UP000249910">
    <property type="component" value="Chromosome"/>
</dbReference>
<dbReference type="InterPro" id="IPR029028">
    <property type="entry name" value="Alpha/beta_knot_MTases"/>
</dbReference>
<dbReference type="Gene3D" id="3.30.1330.30">
    <property type="match status" value="1"/>
</dbReference>